<reference evidence="1" key="1">
    <citation type="submission" date="2021-03" db="EMBL/GenBank/DDBJ databases">
        <title>Antimicrobial resistance genes in bacteria isolated from Japanese honey, and their potential for conferring macrolide and lincosamide resistance in the American foulbrood pathogen Paenibacillus larvae.</title>
        <authorList>
            <person name="Okamoto M."/>
            <person name="Kumagai M."/>
            <person name="Kanamori H."/>
            <person name="Takamatsu D."/>
        </authorList>
    </citation>
    <scope>NUCLEOTIDE SEQUENCE</scope>
    <source>
        <strain evidence="1">J2TS6</strain>
    </source>
</reference>
<protein>
    <recommendedName>
        <fullName evidence="3">XkdX family protein</fullName>
    </recommendedName>
</protein>
<dbReference type="Proteomes" id="UP000679779">
    <property type="component" value="Unassembled WGS sequence"/>
</dbReference>
<comment type="caution">
    <text evidence="1">The sequence shown here is derived from an EMBL/GenBank/DDBJ whole genome shotgun (WGS) entry which is preliminary data.</text>
</comment>
<proteinExistence type="predicted"/>
<evidence type="ECO:0000313" key="1">
    <source>
        <dbReference type="EMBL" id="GIO33728.1"/>
    </source>
</evidence>
<keyword evidence="2" id="KW-1185">Reference proteome</keyword>
<dbReference type="AlphaFoldDB" id="A0A919XLQ2"/>
<sequence>MYAFLLNMWTMKKVDEVKLESYTPKFITADERDMILATPQKES</sequence>
<accession>A0A919XLQ2</accession>
<gene>
    <name evidence="1" type="ORF">J2TS6_48690</name>
</gene>
<dbReference type="RefSeq" id="WP_280517173.1">
    <property type="nucleotide sequence ID" value="NZ_BORQ01000007.1"/>
</dbReference>
<dbReference type="EMBL" id="BORQ01000007">
    <property type="protein sequence ID" value="GIO33728.1"/>
    <property type="molecule type" value="Genomic_DNA"/>
</dbReference>
<evidence type="ECO:0000313" key="2">
    <source>
        <dbReference type="Proteomes" id="UP000679779"/>
    </source>
</evidence>
<name>A0A919XLQ2_9BACL</name>
<evidence type="ECO:0008006" key="3">
    <source>
        <dbReference type="Google" id="ProtNLM"/>
    </source>
</evidence>
<organism evidence="1 2">
    <name type="scientific">Paenibacillus albilobatus</name>
    <dbReference type="NCBI Taxonomy" id="2716884"/>
    <lineage>
        <taxon>Bacteria</taxon>
        <taxon>Bacillati</taxon>
        <taxon>Bacillota</taxon>
        <taxon>Bacilli</taxon>
        <taxon>Bacillales</taxon>
        <taxon>Paenibacillaceae</taxon>
        <taxon>Paenibacillus</taxon>
    </lineage>
</organism>